<dbReference type="InterPro" id="IPR046955">
    <property type="entry name" value="PHR1-like"/>
</dbReference>
<evidence type="ECO:0000256" key="3">
    <source>
        <dbReference type="ARBA" id="ARBA00023163"/>
    </source>
</evidence>
<dbReference type="Pfam" id="PF14379">
    <property type="entry name" value="Myb_CC_LHEQLE"/>
    <property type="match status" value="1"/>
</dbReference>
<keyword evidence="6" id="KW-1133">Transmembrane helix</keyword>
<keyword evidence="4" id="KW-0539">Nucleus</keyword>
<feature type="region of interest" description="Disordered" evidence="5">
    <location>
        <begin position="290"/>
        <end position="310"/>
    </location>
</feature>
<feature type="transmembrane region" description="Helical" evidence="6">
    <location>
        <begin position="92"/>
        <end position="112"/>
    </location>
</feature>
<evidence type="ECO:0000256" key="5">
    <source>
        <dbReference type="SAM" id="MobiDB-lite"/>
    </source>
</evidence>
<evidence type="ECO:0000256" key="1">
    <source>
        <dbReference type="ARBA" id="ARBA00004123"/>
    </source>
</evidence>
<dbReference type="GO" id="GO:0003700">
    <property type="term" value="F:DNA-binding transcription factor activity"/>
    <property type="evidence" value="ECO:0007669"/>
    <property type="project" value="InterPro"/>
</dbReference>
<dbReference type="GO" id="GO:0003677">
    <property type="term" value="F:DNA binding"/>
    <property type="evidence" value="ECO:0007669"/>
    <property type="project" value="InterPro"/>
</dbReference>
<accession>A0AAW2DGK4</accession>
<keyword evidence="6" id="KW-0812">Transmembrane</keyword>
<dbReference type="InterPro" id="IPR025756">
    <property type="entry name" value="Myb_CC_LHEQLE"/>
</dbReference>
<evidence type="ECO:0000313" key="9">
    <source>
        <dbReference type="Proteomes" id="UP001459277"/>
    </source>
</evidence>
<evidence type="ECO:0000256" key="4">
    <source>
        <dbReference type="ARBA" id="ARBA00023242"/>
    </source>
</evidence>
<feature type="transmembrane region" description="Helical" evidence="6">
    <location>
        <begin position="12"/>
        <end position="34"/>
    </location>
</feature>
<comment type="caution">
    <text evidence="8">The sequence shown here is derived from an EMBL/GenBank/DDBJ whole genome shotgun (WGS) entry which is preliminary data.</text>
</comment>
<dbReference type="NCBIfam" id="TIGR01557">
    <property type="entry name" value="myb_SHAQKYF"/>
    <property type="match status" value="1"/>
</dbReference>
<name>A0AAW2DGK4_9ROSI</name>
<dbReference type="Gene3D" id="1.10.10.60">
    <property type="entry name" value="Homeodomain-like"/>
    <property type="match status" value="1"/>
</dbReference>
<dbReference type="Proteomes" id="UP001459277">
    <property type="component" value="Unassembled WGS sequence"/>
</dbReference>
<dbReference type="PANTHER" id="PTHR31499">
    <property type="entry name" value="MYB FAMILY TRANSCRIPTION FACTOR PHL11"/>
    <property type="match status" value="1"/>
</dbReference>
<dbReference type="EMBL" id="JAZDWU010000003">
    <property type="protein sequence ID" value="KAL0008679.1"/>
    <property type="molecule type" value="Genomic_DNA"/>
</dbReference>
<protein>
    <recommendedName>
        <fullName evidence="7">MYB-CC type transcription factor LHEQLE-containing domain-containing protein</fullName>
    </recommendedName>
</protein>
<dbReference type="InterPro" id="IPR009057">
    <property type="entry name" value="Homeodomain-like_sf"/>
</dbReference>
<dbReference type="InterPro" id="IPR006447">
    <property type="entry name" value="Myb_dom_plants"/>
</dbReference>
<dbReference type="AlphaFoldDB" id="A0AAW2DGK4"/>
<organism evidence="8 9">
    <name type="scientific">Lithocarpus litseifolius</name>
    <dbReference type="NCBI Taxonomy" id="425828"/>
    <lineage>
        <taxon>Eukaryota</taxon>
        <taxon>Viridiplantae</taxon>
        <taxon>Streptophyta</taxon>
        <taxon>Embryophyta</taxon>
        <taxon>Tracheophyta</taxon>
        <taxon>Spermatophyta</taxon>
        <taxon>Magnoliopsida</taxon>
        <taxon>eudicotyledons</taxon>
        <taxon>Gunneridae</taxon>
        <taxon>Pentapetalae</taxon>
        <taxon>rosids</taxon>
        <taxon>fabids</taxon>
        <taxon>Fagales</taxon>
        <taxon>Fagaceae</taxon>
        <taxon>Lithocarpus</taxon>
    </lineage>
</organism>
<evidence type="ECO:0000313" key="8">
    <source>
        <dbReference type="EMBL" id="KAL0008679.1"/>
    </source>
</evidence>
<dbReference type="GO" id="GO:0005634">
    <property type="term" value="C:nucleus"/>
    <property type="evidence" value="ECO:0007669"/>
    <property type="project" value="UniProtKB-SubCell"/>
</dbReference>
<proteinExistence type="predicted"/>
<keyword evidence="2" id="KW-0805">Transcription regulation</keyword>
<keyword evidence="3" id="KW-0804">Transcription</keyword>
<evidence type="ECO:0000256" key="2">
    <source>
        <dbReference type="ARBA" id="ARBA00023015"/>
    </source>
</evidence>
<feature type="domain" description="MYB-CC type transcription factor LHEQLE-containing" evidence="7">
    <location>
        <begin position="157"/>
        <end position="203"/>
    </location>
</feature>
<gene>
    <name evidence="8" type="ORF">SO802_010181</name>
</gene>
<evidence type="ECO:0000259" key="7">
    <source>
        <dbReference type="Pfam" id="PF14379"/>
    </source>
</evidence>
<evidence type="ECO:0000256" key="6">
    <source>
        <dbReference type="SAM" id="Phobius"/>
    </source>
</evidence>
<reference evidence="8 9" key="1">
    <citation type="submission" date="2024-01" db="EMBL/GenBank/DDBJ databases">
        <title>A telomere-to-telomere, gap-free genome of sweet tea (Lithocarpus litseifolius).</title>
        <authorList>
            <person name="Zhou J."/>
        </authorList>
    </citation>
    <scope>NUCLEOTIDE SEQUENCE [LARGE SCALE GENOMIC DNA]</scope>
    <source>
        <strain evidence="8">Zhou-2022a</strain>
        <tissue evidence="8">Leaf</tissue>
    </source>
</reference>
<dbReference type="PANTHER" id="PTHR31499:SF43">
    <property type="entry name" value="MYB FAMILY TRANSCRIPTION FACTOR APL"/>
    <property type="match status" value="1"/>
</dbReference>
<dbReference type="SUPFAM" id="SSF46689">
    <property type="entry name" value="Homeodomain-like"/>
    <property type="match status" value="1"/>
</dbReference>
<keyword evidence="9" id="KW-1185">Reference proteome</keyword>
<sequence length="310" mass="35202">MLTNRTSSSLSILFIFEFQFAFSHHFNIVLYVFFPSSLSGSTEATPKTIMKVMGVKGLTLYHLKSHLQKFRLGKQPHKDLNDQAVRDGENDFPLLIVVVVIFSPFILFQLFLQDRLPSEFLFLDKISLAASASEFQRDGAATSRIMGHHFNEYINIHHTEALRTQMEVRRRLNEQLEVQKQLQMRIDAQGKYMETILDKACRTLAGENVNSQGYKLVGYQGIGEIGNMRDFGFSLNLPPIEDLHVNEDNSHCGFQIQETGVAVERLHLEDDALKLGGQLQMALTNDDSSTMNFMSRSSKSQCSYNSPLNL</sequence>
<keyword evidence="6" id="KW-0472">Membrane</keyword>
<comment type="subcellular location">
    <subcellularLocation>
        <location evidence="1">Nucleus</location>
    </subcellularLocation>
</comment>